<dbReference type="Pfam" id="PF11412">
    <property type="entry name" value="DsbD_N"/>
    <property type="match status" value="1"/>
</dbReference>
<proteinExistence type="predicted"/>
<dbReference type="Proteomes" id="UP000298179">
    <property type="component" value="Unassembled WGS sequence"/>
</dbReference>
<protein>
    <recommendedName>
        <fullName evidence="1">Thiol:disulfide interchange protein DsbD N-terminal domain-containing protein</fullName>
    </recommendedName>
</protein>
<accession>A0A4Y8R9Q8</accession>
<dbReference type="RefSeq" id="WP_134763941.1">
    <property type="nucleotide sequence ID" value="NZ_SOZD01000009.1"/>
</dbReference>
<name>A0A4Y8R9Q8_9HYPH</name>
<dbReference type="OrthoDB" id="9811036at2"/>
<feature type="domain" description="Thiol:disulfide interchange protein DsbD N-terminal" evidence="1">
    <location>
        <begin position="77"/>
        <end position="181"/>
    </location>
</feature>
<organism evidence="2 3">
    <name type="scientific">Jiella endophytica</name>
    <dbReference type="NCBI Taxonomy" id="2558362"/>
    <lineage>
        <taxon>Bacteria</taxon>
        <taxon>Pseudomonadati</taxon>
        <taxon>Pseudomonadota</taxon>
        <taxon>Alphaproteobacteria</taxon>
        <taxon>Hyphomicrobiales</taxon>
        <taxon>Aurantimonadaceae</taxon>
        <taxon>Jiella</taxon>
    </lineage>
</organism>
<dbReference type="InterPro" id="IPR028250">
    <property type="entry name" value="DsbDN"/>
</dbReference>
<dbReference type="AlphaFoldDB" id="A0A4Y8R9Q8"/>
<gene>
    <name evidence="2" type="ORF">E3C22_21480</name>
</gene>
<evidence type="ECO:0000313" key="3">
    <source>
        <dbReference type="Proteomes" id="UP000298179"/>
    </source>
</evidence>
<keyword evidence="3" id="KW-1185">Reference proteome</keyword>
<evidence type="ECO:0000313" key="2">
    <source>
        <dbReference type="EMBL" id="TFF18347.1"/>
    </source>
</evidence>
<evidence type="ECO:0000259" key="1">
    <source>
        <dbReference type="Pfam" id="PF11412"/>
    </source>
</evidence>
<sequence>MTGIFRRYGCLAAGPGETFRRPRGAVLRSGCAAVVGCFGLLAGLAPSPEAFAEGGDAGVFRNEEVTLQLVRAGEPVDGAVRAALLIDLAPGWHTYWTDPGASGVPPQIDLSKTAGFQTIYQHLPAPTRFGEGPTRANGYEGRTAFAFELDVEPGETIDAVKASVFLGVCKEICIPVSAELTAEPSGAAGDAAVAAAFAALPQEAGDDRFTVTSGADGKSLDVSVKDAGGAGKTPELFVTSGDGWFFDEPGKPMRQGSSTVFTVPIAESPAEAAGAPEAVDLLLTDGGKGVEATGVPVVSGR</sequence>
<dbReference type="EMBL" id="SOZD01000009">
    <property type="protein sequence ID" value="TFF18347.1"/>
    <property type="molecule type" value="Genomic_DNA"/>
</dbReference>
<reference evidence="2 3" key="1">
    <citation type="submission" date="2019-03" db="EMBL/GenBank/DDBJ databases">
        <title>Jiella endophytica sp. nov., a novel endophytic bacterium isolated from root of Ficus microcarpa Linn. f.</title>
        <authorList>
            <person name="Tuo L."/>
        </authorList>
    </citation>
    <scope>NUCLEOTIDE SEQUENCE [LARGE SCALE GENOMIC DNA]</scope>
    <source>
        <strain evidence="2 3">CBS5Q-3</strain>
    </source>
</reference>
<comment type="caution">
    <text evidence="2">The sequence shown here is derived from an EMBL/GenBank/DDBJ whole genome shotgun (WGS) entry which is preliminary data.</text>
</comment>